<dbReference type="AlphaFoldDB" id="A0A251YGA7"/>
<feature type="compositionally biased region" description="Low complexity" evidence="1">
    <location>
        <begin position="11"/>
        <end position="22"/>
    </location>
</feature>
<dbReference type="EMBL" id="MDJZ01000018">
    <property type="protein sequence ID" value="OUE23159.1"/>
    <property type="molecule type" value="Genomic_DNA"/>
</dbReference>
<organism evidence="2 3">
    <name type="scientific">Clavibacter michiganensis</name>
    <dbReference type="NCBI Taxonomy" id="28447"/>
    <lineage>
        <taxon>Bacteria</taxon>
        <taxon>Bacillati</taxon>
        <taxon>Actinomycetota</taxon>
        <taxon>Actinomycetes</taxon>
        <taxon>Micrococcales</taxon>
        <taxon>Microbacteriaceae</taxon>
        <taxon>Clavibacter</taxon>
    </lineage>
</organism>
<evidence type="ECO:0000313" key="2">
    <source>
        <dbReference type="EMBL" id="OUE23159.1"/>
    </source>
</evidence>
<sequence>MVMRTVDSLSAGTEAGRVAAAAMPERPRSMTPRAPFTRKAEDTSWE</sequence>
<proteinExistence type="predicted"/>
<reference evidence="2 3" key="1">
    <citation type="submission" date="2016-08" db="EMBL/GenBank/DDBJ databases">
        <title>Genome sequence of Clavibacter michiganensis spp strain CFBP8019.</title>
        <authorList>
            <person name="Thapa S.P."/>
            <person name="Coaker G."/>
            <person name="Jacques M.-A."/>
        </authorList>
    </citation>
    <scope>NUCLEOTIDE SEQUENCE [LARGE SCALE GENOMIC DNA]</scope>
    <source>
        <strain evidence="2">CFBP8019</strain>
    </source>
</reference>
<protein>
    <submittedName>
        <fullName evidence="2">Uncharacterized protein</fullName>
    </submittedName>
</protein>
<accession>A0A251YGA7</accession>
<gene>
    <name evidence="2" type="ORF">BFL37_14460</name>
</gene>
<keyword evidence="3" id="KW-1185">Reference proteome</keyword>
<feature type="region of interest" description="Disordered" evidence="1">
    <location>
        <begin position="1"/>
        <end position="46"/>
    </location>
</feature>
<name>A0A251YGA7_9MICO</name>
<dbReference type="RefSeq" id="WP_172403831.1">
    <property type="nucleotide sequence ID" value="NZ_MDJZ01000018.1"/>
</dbReference>
<evidence type="ECO:0000256" key="1">
    <source>
        <dbReference type="SAM" id="MobiDB-lite"/>
    </source>
</evidence>
<evidence type="ECO:0000313" key="3">
    <source>
        <dbReference type="Proteomes" id="UP000195101"/>
    </source>
</evidence>
<comment type="caution">
    <text evidence="2">The sequence shown here is derived from an EMBL/GenBank/DDBJ whole genome shotgun (WGS) entry which is preliminary data.</text>
</comment>
<dbReference type="Proteomes" id="UP000195101">
    <property type="component" value="Unassembled WGS sequence"/>
</dbReference>